<gene>
    <name evidence="1" type="ORF">BJ983_004664</name>
</gene>
<dbReference type="RefSeq" id="WP_179795987.1">
    <property type="nucleotide sequence ID" value="NZ_BAABHP010000027.1"/>
</dbReference>
<dbReference type="AlphaFoldDB" id="A0A7Y9E004"/>
<dbReference type="EMBL" id="JACCBN010000001">
    <property type="protein sequence ID" value="NYD38562.1"/>
    <property type="molecule type" value="Genomic_DNA"/>
</dbReference>
<dbReference type="Proteomes" id="UP000535890">
    <property type="component" value="Unassembled WGS sequence"/>
</dbReference>
<accession>A0A7Y9E004</accession>
<comment type="caution">
    <text evidence="1">The sequence shown here is derived from an EMBL/GenBank/DDBJ whole genome shotgun (WGS) entry which is preliminary data.</text>
</comment>
<proteinExistence type="predicted"/>
<name>A0A7Y9E004_9PSEU</name>
<protein>
    <submittedName>
        <fullName evidence="1">Uncharacterized protein</fullName>
    </submittedName>
</protein>
<organism evidence="1 2">
    <name type="scientific">Actinomycetospora corticicola</name>
    <dbReference type="NCBI Taxonomy" id="663602"/>
    <lineage>
        <taxon>Bacteria</taxon>
        <taxon>Bacillati</taxon>
        <taxon>Actinomycetota</taxon>
        <taxon>Actinomycetes</taxon>
        <taxon>Pseudonocardiales</taxon>
        <taxon>Pseudonocardiaceae</taxon>
        <taxon>Actinomycetospora</taxon>
    </lineage>
</organism>
<sequence length="104" mass="11850">MMEPHPSTAEGIKFLPPDEAAGFEGTIEHLARKNIQPSEVDEVFWEPPVWLRNKKNRRASWRMLGRTVAGRALDIKIMWDPEGEPLLVPVTGWRAADADVNKYL</sequence>
<reference evidence="1 2" key="1">
    <citation type="submission" date="2020-07" db="EMBL/GenBank/DDBJ databases">
        <title>Sequencing the genomes of 1000 actinobacteria strains.</title>
        <authorList>
            <person name="Klenk H.-P."/>
        </authorList>
    </citation>
    <scope>NUCLEOTIDE SEQUENCE [LARGE SCALE GENOMIC DNA]</scope>
    <source>
        <strain evidence="1 2">DSM 45772</strain>
    </source>
</reference>
<evidence type="ECO:0000313" key="2">
    <source>
        <dbReference type="Proteomes" id="UP000535890"/>
    </source>
</evidence>
<evidence type="ECO:0000313" key="1">
    <source>
        <dbReference type="EMBL" id="NYD38562.1"/>
    </source>
</evidence>
<keyword evidence="2" id="KW-1185">Reference proteome</keyword>